<comment type="caution">
    <text evidence="1">The sequence shown here is derived from an EMBL/GenBank/DDBJ whole genome shotgun (WGS) entry which is preliminary data.</text>
</comment>
<organism evidence="1 2">
    <name type="scientific">Carnobacterium maltaromaticum</name>
    <name type="common">Carnobacterium piscicola</name>
    <dbReference type="NCBI Taxonomy" id="2751"/>
    <lineage>
        <taxon>Bacteria</taxon>
        <taxon>Bacillati</taxon>
        <taxon>Bacillota</taxon>
        <taxon>Bacilli</taxon>
        <taxon>Lactobacillales</taxon>
        <taxon>Carnobacteriaceae</taxon>
        <taxon>Carnobacterium</taxon>
    </lineage>
</organism>
<dbReference type="AlphaFoldDB" id="A0AAW9JPM1"/>
<dbReference type="RefSeq" id="WP_322808294.1">
    <property type="nucleotide sequence ID" value="NZ_JAVBVO010000001.1"/>
</dbReference>
<protein>
    <submittedName>
        <fullName evidence="1">Uncharacterized protein</fullName>
    </submittedName>
</protein>
<dbReference type="EMBL" id="JAVBVO010000001">
    <property type="protein sequence ID" value="MDZ5757284.1"/>
    <property type="molecule type" value="Genomic_DNA"/>
</dbReference>
<evidence type="ECO:0000313" key="1">
    <source>
        <dbReference type="EMBL" id="MDZ5757284.1"/>
    </source>
</evidence>
<gene>
    <name evidence="1" type="ORF">RAK27_01275</name>
</gene>
<reference evidence="1" key="1">
    <citation type="submission" date="2023-08" db="EMBL/GenBank/DDBJ databases">
        <title>Genomic characterization of piscicolin 126 produced by Carnobacterium maltaromaticum CM22 strain isolated from salmon (Salmo salar).</title>
        <authorList>
            <person name="Gonzalez-Gragera E."/>
            <person name="Garcia-Lopez J.D."/>
            <person name="Teso-Perez C."/>
            <person name="Gimenez-Hernandez I."/>
            <person name="Peralta-Sanchez J.M."/>
            <person name="Valdivia E."/>
            <person name="Montalban-Lopez M."/>
            <person name="Martin-Platero A.M."/>
            <person name="Banos A."/>
            <person name="Martinez-Bueno M."/>
        </authorList>
    </citation>
    <scope>NUCLEOTIDE SEQUENCE</scope>
    <source>
        <strain evidence="1">CM22</strain>
    </source>
</reference>
<proteinExistence type="predicted"/>
<sequence>MKKDIDFEFTSLKSTSFKVIFLKNALGINFAVCAGFSVRSGNITNGIWFDHNYAIGLLTGNYGK</sequence>
<accession>A0AAW9JPM1</accession>
<evidence type="ECO:0000313" key="2">
    <source>
        <dbReference type="Proteomes" id="UP001290462"/>
    </source>
</evidence>
<dbReference type="Proteomes" id="UP001290462">
    <property type="component" value="Unassembled WGS sequence"/>
</dbReference>
<name>A0AAW9JPM1_CARML</name>